<keyword evidence="3" id="KW-1185">Reference proteome</keyword>
<feature type="transmembrane region" description="Helical" evidence="1">
    <location>
        <begin position="40"/>
        <end position="63"/>
    </location>
</feature>
<evidence type="ECO:0000256" key="1">
    <source>
        <dbReference type="SAM" id="Phobius"/>
    </source>
</evidence>
<keyword evidence="1" id="KW-0812">Transmembrane</keyword>
<organism evidence="2 3">
    <name type="scientific">Polymorphobacter multimanifer</name>
    <dbReference type="NCBI Taxonomy" id="1070431"/>
    <lineage>
        <taxon>Bacteria</taxon>
        <taxon>Pseudomonadati</taxon>
        <taxon>Pseudomonadota</taxon>
        <taxon>Alphaproteobacteria</taxon>
        <taxon>Sphingomonadales</taxon>
        <taxon>Sphingosinicellaceae</taxon>
        <taxon>Polymorphobacter</taxon>
    </lineage>
</organism>
<proteinExistence type="predicted"/>
<dbReference type="EMBL" id="JACIIV010000011">
    <property type="protein sequence ID" value="MBB6227571.1"/>
    <property type="molecule type" value="Genomic_DNA"/>
</dbReference>
<dbReference type="AlphaFoldDB" id="A0A841L7L0"/>
<dbReference type="Proteomes" id="UP000538147">
    <property type="component" value="Unassembled WGS sequence"/>
</dbReference>
<sequence length="132" mass="13899">MIYIWLNLGPILAATALGLVLAVLWHRLPGAPPLALGRPALVVATSLAEFWLAAILAGALILAPKDQAGPWVMAIGSGVVIWAGFVLPTLLVSQLYRGMPAGHIIRDLGYWLVLMVLQAALLQTLGLVPPPA</sequence>
<feature type="transmembrane region" description="Helical" evidence="1">
    <location>
        <begin position="69"/>
        <end position="96"/>
    </location>
</feature>
<keyword evidence="1" id="KW-1133">Transmembrane helix</keyword>
<protein>
    <recommendedName>
        <fullName evidence="4">DUF1761 domain-containing protein</fullName>
    </recommendedName>
</protein>
<gene>
    <name evidence="2" type="ORF">FHS79_001740</name>
</gene>
<feature type="transmembrane region" description="Helical" evidence="1">
    <location>
        <begin position="108"/>
        <end position="128"/>
    </location>
</feature>
<name>A0A841L7L0_9SPHN</name>
<evidence type="ECO:0008006" key="4">
    <source>
        <dbReference type="Google" id="ProtNLM"/>
    </source>
</evidence>
<keyword evidence="1" id="KW-0472">Membrane</keyword>
<comment type="caution">
    <text evidence="2">The sequence shown here is derived from an EMBL/GenBank/DDBJ whole genome shotgun (WGS) entry which is preliminary data.</text>
</comment>
<feature type="transmembrane region" description="Helical" evidence="1">
    <location>
        <begin position="6"/>
        <end position="28"/>
    </location>
</feature>
<dbReference type="RefSeq" id="WP_184198391.1">
    <property type="nucleotide sequence ID" value="NZ_BMOX01000154.1"/>
</dbReference>
<reference evidence="2 3" key="1">
    <citation type="submission" date="2020-08" db="EMBL/GenBank/DDBJ databases">
        <title>Genomic Encyclopedia of Type Strains, Phase IV (KMG-IV): sequencing the most valuable type-strain genomes for metagenomic binning, comparative biology and taxonomic classification.</title>
        <authorList>
            <person name="Goeker M."/>
        </authorList>
    </citation>
    <scope>NUCLEOTIDE SEQUENCE [LARGE SCALE GENOMIC DNA]</scope>
    <source>
        <strain evidence="2 3">DSM 102189</strain>
    </source>
</reference>
<evidence type="ECO:0000313" key="2">
    <source>
        <dbReference type="EMBL" id="MBB6227571.1"/>
    </source>
</evidence>
<accession>A0A841L7L0</accession>
<evidence type="ECO:0000313" key="3">
    <source>
        <dbReference type="Proteomes" id="UP000538147"/>
    </source>
</evidence>